<gene>
    <name evidence="1" type="ORF">E5987_04150</name>
</gene>
<proteinExistence type="predicted"/>
<dbReference type="AlphaFoldDB" id="A0A6L6YI36"/>
<sequence>MTDKILGVYFPKDADLYAQRQTNIYEQFLKSLEAVIFSIRGSNVPITPSVIKKAEIEFEQRKQVALDLLTEGDLLYPFEDAKDLETLYEQENRFFEANKATFLSALKFGSLDIYHLFEAHGGFGLLAQQRSTEIKWTIRSKRGARLDACRAFYVNHRDFAYQTFLDMIVEENPEAKLFTVDLASAPFEKTAIKRTDLKDRDSVIRKLVFHVGSNNWIAGAK</sequence>
<protein>
    <submittedName>
        <fullName evidence="1">Uncharacterized protein</fullName>
    </submittedName>
</protein>
<keyword evidence="2" id="KW-1185">Reference proteome</keyword>
<evidence type="ECO:0000313" key="2">
    <source>
        <dbReference type="Proteomes" id="UP000472580"/>
    </source>
</evidence>
<dbReference type="EMBL" id="WSRP01000009">
    <property type="protein sequence ID" value="MVX56399.1"/>
    <property type="molecule type" value="Genomic_DNA"/>
</dbReference>
<name>A0A6L6YI36_9BURK</name>
<accession>A0A6L6YI36</accession>
<comment type="caution">
    <text evidence="1">The sequence shown here is derived from an EMBL/GenBank/DDBJ whole genome shotgun (WGS) entry which is preliminary data.</text>
</comment>
<evidence type="ECO:0000313" key="1">
    <source>
        <dbReference type="EMBL" id="MVX56399.1"/>
    </source>
</evidence>
<dbReference type="Proteomes" id="UP000472580">
    <property type="component" value="Unassembled WGS sequence"/>
</dbReference>
<organism evidence="1 2">
    <name type="scientific">Parasutterella muris</name>
    <dbReference type="NCBI Taxonomy" id="2565572"/>
    <lineage>
        <taxon>Bacteria</taxon>
        <taxon>Pseudomonadati</taxon>
        <taxon>Pseudomonadota</taxon>
        <taxon>Betaproteobacteria</taxon>
        <taxon>Burkholderiales</taxon>
        <taxon>Sutterellaceae</taxon>
        <taxon>Parasutterella</taxon>
    </lineage>
</organism>
<reference evidence="1 2" key="1">
    <citation type="submission" date="2019-12" db="EMBL/GenBank/DDBJ databases">
        <title>Microbes associate with the intestines of laboratory mice.</title>
        <authorList>
            <person name="Navarre W."/>
            <person name="Wong E."/>
        </authorList>
    </citation>
    <scope>NUCLEOTIDE SEQUENCE [LARGE SCALE GENOMIC DNA]</scope>
    <source>
        <strain evidence="1 2">NM82_D38</strain>
    </source>
</reference>
<dbReference type="RefSeq" id="WP_160334832.1">
    <property type="nucleotide sequence ID" value="NZ_WSRP01000009.1"/>
</dbReference>